<feature type="transmembrane region" description="Helical" evidence="10">
    <location>
        <begin position="30"/>
        <end position="54"/>
    </location>
</feature>
<evidence type="ECO:0000313" key="11">
    <source>
        <dbReference type="EnsemblMetazoa" id="SMAR002560-PA"/>
    </source>
</evidence>
<accession>T1INI1</accession>
<dbReference type="OMA" id="HWIFIEL"/>
<evidence type="ECO:0000256" key="7">
    <source>
        <dbReference type="ARBA" id="ARBA00023098"/>
    </source>
</evidence>
<keyword evidence="5 10" id="KW-0276">Fatty acid metabolism</keyword>
<keyword evidence="2 10" id="KW-0444">Lipid biosynthesis</keyword>
<dbReference type="PhylomeDB" id="T1INI1"/>
<comment type="catalytic activity">
    <reaction evidence="10">
        <text>a very-long-chain acyl-CoA + malonyl-CoA + H(+) = a very-long-chain 3-oxoacyl-CoA + CO2 + CoA</text>
        <dbReference type="Rhea" id="RHEA:32727"/>
        <dbReference type="ChEBI" id="CHEBI:15378"/>
        <dbReference type="ChEBI" id="CHEBI:16526"/>
        <dbReference type="ChEBI" id="CHEBI:57287"/>
        <dbReference type="ChEBI" id="CHEBI:57384"/>
        <dbReference type="ChEBI" id="CHEBI:90725"/>
        <dbReference type="ChEBI" id="CHEBI:90736"/>
        <dbReference type="EC" id="2.3.1.199"/>
    </reaction>
</comment>
<keyword evidence="6 10" id="KW-1133">Transmembrane helix</keyword>
<dbReference type="InterPro" id="IPR030457">
    <property type="entry name" value="ELO_CS"/>
</dbReference>
<dbReference type="GO" id="GO:0019367">
    <property type="term" value="P:fatty acid elongation, saturated fatty acid"/>
    <property type="evidence" value="ECO:0007669"/>
    <property type="project" value="TreeGrafter"/>
</dbReference>
<evidence type="ECO:0000256" key="9">
    <source>
        <dbReference type="ARBA" id="ARBA00023160"/>
    </source>
</evidence>
<reference evidence="12" key="1">
    <citation type="submission" date="2011-05" db="EMBL/GenBank/DDBJ databases">
        <authorList>
            <person name="Richards S.R."/>
            <person name="Qu J."/>
            <person name="Jiang H."/>
            <person name="Jhangiani S.N."/>
            <person name="Agravi P."/>
            <person name="Goodspeed R."/>
            <person name="Gross S."/>
            <person name="Mandapat C."/>
            <person name="Jackson L."/>
            <person name="Mathew T."/>
            <person name="Pu L."/>
            <person name="Thornton R."/>
            <person name="Saada N."/>
            <person name="Wilczek-Boney K.B."/>
            <person name="Lee S."/>
            <person name="Kovar C."/>
            <person name="Wu Y."/>
            <person name="Scherer S.E."/>
            <person name="Worley K.C."/>
            <person name="Muzny D.M."/>
            <person name="Gibbs R."/>
        </authorList>
    </citation>
    <scope>NUCLEOTIDE SEQUENCE</scope>
    <source>
        <strain evidence="12">Brora</strain>
    </source>
</reference>
<dbReference type="Proteomes" id="UP000014500">
    <property type="component" value="Unassembled WGS sequence"/>
</dbReference>
<evidence type="ECO:0000256" key="4">
    <source>
        <dbReference type="ARBA" id="ARBA00022692"/>
    </source>
</evidence>
<dbReference type="EMBL" id="JH431176">
    <property type="status" value="NOT_ANNOTATED_CDS"/>
    <property type="molecule type" value="Genomic_DNA"/>
</dbReference>
<keyword evidence="8 10" id="KW-0472">Membrane</keyword>
<dbReference type="GO" id="GO:0042761">
    <property type="term" value="P:very long-chain fatty acid biosynthetic process"/>
    <property type="evidence" value="ECO:0007669"/>
    <property type="project" value="TreeGrafter"/>
</dbReference>
<dbReference type="AlphaFoldDB" id="T1INI1"/>
<feature type="transmembrane region" description="Helical" evidence="10">
    <location>
        <begin position="208"/>
        <end position="226"/>
    </location>
</feature>
<dbReference type="InterPro" id="IPR002076">
    <property type="entry name" value="ELO_fam"/>
</dbReference>
<evidence type="ECO:0000256" key="8">
    <source>
        <dbReference type="ARBA" id="ARBA00023136"/>
    </source>
</evidence>
<dbReference type="PROSITE" id="PS01188">
    <property type="entry name" value="ELO"/>
    <property type="match status" value="1"/>
</dbReference>
<dbReference type="HOGENOM" id="CLU_048483_0_1_1"/>
<evidence type="ECO:0000256" key="10">
    <source>
        <dbReference type="RuleBase" id="RU361115"/>
    </source>
</evidence>
<protein>
    <recommendedName>
        <fullName evidence="10">Elongation of very long chain fatty acids protein</fullName>
        <ecNumber evidence="10">2.3.1.199</ecNumber>
    </recommendedName>
    <alternativeName>
        <fullName evidence="10">Very-long-chain 3-oxoacyl-CoA synthase</fullName>
    </alternativeName>
</protein>
<evidence type="ECO:0000256" key="5">
    <source>
        <dbReference type="ARBA" id="ARBA00022832"/>
    </source>
</evidence>
<organism evidence="11 12">
    <name type="scientific">Strigamia maritima</name>
    <name type="common">European centipede</name>
    <name type="synonym">Geophilus maritimus</name>
    <dbReference type="NCBI Taxonomy" id="126957"/>
    <lineage>
        <taxon>Eukaryota</taxon>
        <taxon>Metazoa</taxon>
        <taxon>Ecdysozoa</taxon>
        <taxon>Arthropoda</taxon>
        <taxon>Myriapoda</taxon>
        <taxon>Chilopoda</taxon>
        <taxon>Pleurostigmophora</taxon>
        <taxon>Geophilomorpha</taxon>
        <taxon>Linotaeniidae</taxon>
        <taxon>Strigamia</taxon>
    </lineage>
</organism>
<sequence length="269" mass="32203">MESENSSYLHKASEVYEHVWDQRDKRMDKYFVLSSPLVVIALCSFYIIFSLYLGPRWMKNRPPYNIKPLVVVFNVLMIVLNAYLHIQGWRNGWSNYKLVCEPVDTSDSPYALMISKLTYYYLLTKFFDWIDTLFFIMRKKFNHVSFLHVYHHTCMPLNTWPVARFLPGGHMTFPGLINTVIHVFMHTYYALAAALGPKYQKYLWWKKYITRLQIFQFVFGLVYLLPLLHPNCGIPKTFLLYMFPQGMLFLFLFLNFYKHSYQPNRKKSN</sequence>
<feature type="transmembrane region" description="Helical" evidence="10">
    <location>
        <begin position="175"/>
        <end position="196"/>
    </location>
</feature>
<proteinExistence type="inferred from homology"/>
<dbReference type="GO" id="GO:0009922">
    <property type="term" value="F:fatty acid elongase activity"/>
    <property type="evidence" value="ECO:0007669"/>
    <property type="project" value="UniProtKB-EC"/>
</dbReference>
<dbReference type="PANTHER" id="PTHR11157">
    <property type="entry name" value="FATTY ACID ACYL TRANSFERASE-RELATED"/>
    <property type="match status" value="1"/>
</dbReference>
<dbReference type="EnsemblMetazoa" id="SMAR002560-RA">
    <property type="protein sequence ID" value="SMAR002560-PA"/>
    <property type="gene ID" value="SMAR002560"/>
</dbReference>
<dbReference type="GO" id="GO:0034625">
    <property type="term" value="P:fatty acid elongation, monounsaturated fatty acid"/>
    <property type="evidence" value="ECO:0007669"/>
    <property type="project" value="TreeGrafter"/>
</dbReference>
<keyword evidence="12" id="KW-1185">Reference proteome</keyword>
<comment type="subcellular location">
    <subcellularLocation>
        <location evidence="1">Membrane</location>
        <topology evidence="1">Multi-pass membrane protein</topology>
    </subcellularLocation>
</comment>
<dbReference type="EC" id="2.3.1.199" evidence="10"/>
<evidence type="ECO:0000313" key="12">
    <source>
        <dbReference type="Proteomes" id="UP000014500"/>
    </source>
</evidence>
<dbReference type="PANTHER" id="PTHR11157:SF21">
    <property type="entry name" value="ELONGATION OF VERY LONG CHAIN FATTY ACIDS PROTEIN"/>
    <property type="match status" value="1"/>
</dbReference>
<keyword evidence="3 10" id="KW-0808">Transferase</keyword>
<dbReference type="Pfam" id="PF01151">
    <property type="entry name" value="ELO"/>
    <property type="match status" value="1"/>
</dbReference>
<comment type="similarity">
    <text evidence="10">Belongs to the ELO family.</text>
</comment>
<keyword evidence="4 10" id="KW-0812">Transmembrane</keyword>
<evidence type="ECO:0000256" key="3">
    <source>
        <dbReference type="ARBA" id="ARBA00022679"/>
    </source>
</evidence>
<dbReference type="GO" id="GO:0005789">
    <property type="term" value="C:endoplasmic reticulum membrane"/>
    <property type="evidence" value="ECO:0007669"/>
    <property type="project" value="TreeGrafter"/>
</dbReference>
<evidence type="ECO:0000256" key="2">
    <source>
        <dbReference type="ARBA" id="ARBA00022516"/>
    </source>
</evidence>
<evidence type="ECO:0000256" key="6">
    <source>
        <dbReference type="ARBA" id="ARBA00022989"/>
    </source>
</evidence>
<keyword evidence="7 10" id="KW-0443">Lipid metabolism</keyword>
<dbReference type="eggNOG" id="KOG3071">
    <property type="taxonomic scope" value="Eukaryota"/>
</dbReference>
<evidence type="ECO:0000256" key="1">
    <source>
        <dbReference type="ARBA" id="ARBA00004141"/>
    </source>
</evidence>
<dbReference type="GO" id="GO:0034626">
    <property type="term" value="P:fatty acid elongation, polyunsaturated fatty acid"/>
    <property type="evidence" value="ECO:0007669"/>
    <property type="project" value="TreeGrafter"/>
</dbReference>
<keyword evidence="9 10" id="KW-0275">Fatty acid biosynthesis</keyword>
<feature type="transmembrane region" description="Helical" evidence="10">
    <location>
        <begin position="238"/>
        <end position="257"/>
    </location>
</feature>
<feature type="transmembrane region" description="Helical" evidence="10">
    <location>
        <begin position="66"/>
        <end position="86"/>
    </location>
</feature>
<dbReference type="STRING" id="126957.T1INI1"/>
<name>T1INI1_STRMM</name>
<reference evidence="11" key="2">
    <citation type="submission" date="2015-02" db="UniProtKB">
        <authorList>
            <consortium name="EnsemblMetazoa"/>
        </authorList>
    </citation>
    <scope>IDENTIFICATION</scope>
</reference>
<dbReference type="GO" id="GO:0030148">
    <property type="term" value="P:sphingolipid biosynthetic process"/>
    <property type="evidence" value="ECO:0007669"/>
    <property type="project" value="TreeGrafter"/>
</dbReference>